<dbReference type="PANTHER" id="PTHR34556:SF2">
    <property type="entry name" value="PROTEIN TAB2 HOMOLOG, CHLOROPLASTIC"/>
    <property type="match status" value="1"/>
</dbReference>
<accession>A0ABT7BSF4</accession>
<feature type="domain" description="RNA-binding protein Tab2/Atab2 C-terminal" evidence="2">
    <location>
        <begin position="102"/>
        <end position="257"/>
    </location>
</feature>
<dbReference type="InterPro" id="IPR009472">
    <property type="entry name" value="Tab2-like"/>
</dbReference>
<feature type="domain" description="RNA-binding protein Tab2-like N-terminal" evidence="1">
    <location>
        <begin position="3"/>
        <end position="95"/>
    </location>
</feature>
<evidence type="ECO:0000259" key="2">
    <source>
        <dbReference type="Pfam" id="PF20429"/>
    </source>
</evidence>
<dbReference type="RefSeq" id="WP_283756764.1">
    <property type="nucleotide sequence ID" value="NZ_JAQOSQ010000002.1"/>
</dbReference>
<keyword evidence="4" id="KW-1185">Reference proteome</keyword>
<sequence length="261" mass="29399">MQIWQVDCYRSDRAPSVWELFICEPTPGEFRYRATCPQSEVSSEWLLAQLSSFGALPKTIQVFRPQTLHLLEPVGQKLGIAIAPTRRTTTLKEWIVGEGKGSIAIEQPPPLPLPETLWGDRWRFATIRADDLISGIGDRLIPFKSLPEDLLPLNLGLPSTLSIPGVVIDGGRQSRQFCQWLAEVEPVSLNFIPGQPDGLILESGLVDRWVIATFEDPEVRQAGQTYEQRKQQPRRLHFLLVQPDNSGMTYTGLWLLQSSDK</sequence>
<dbReference type="Pfam" id="PF06485">
    <property type="entry name" value="Tab2-like_N"/>
    <property type="match status" value="1"/>
</dbReference>
<organism evidence="3 4">
    <name type="scientific">Roseofilum casamattae BLCC-M143</name>
    <dbReference type="NCBI Taxonomy" id="3022442"/>
    <lineage>
        <taxon>Bacteria</taxon>
        <taxon>Bacillati</taxon>
        <taxon>Cyanobacteriota</taxon>
        <taxon>Cyanophyceae</taxon>
        <taxon>Desertifilales</taxon>
        <taxon>Desertifilaceae</taxon>
        <taxon>Roseofilum</taxon>
        <taxon>Roseofilum casamattae</taxon>
    </lineage>
</organism>
<dbReference type="Pfam" id="PF20429">
    <property type="entry name" value="Tab2-like_C"/>
    <property type="match status" value="1"/>
</dbReference>
<protein>
    <submittedName>
        <fullName evidence="3">Tab2/Atab2 family RNA-binding protein</fullName>
    </submittedName>
</protein>
<dbReference type="PANTHER" id="PTHR34556">
    <property type="match status" value="1"/>
</dbReference>
<gene>
    <name evidence="3" type="ORF">PMH09_02800</name>
</gene>
<dbReference type="EMBL" id="JAQOSQ010000002">
    <property type="protein sequence ID" value="MDJ1182111.1"/>
    <property type="molecule type" value="Genomic_DNA"/>
</dbReference>
<comment type="caution">
    <text evidence="3">The sequence shown here is derived from an EMBL/GenBank/DDBJ whole genome shotgun (WGS) entry which is preliminary data.</text>
</comment>
<evidence type="ECO:0000313" key="3">
    <source>
        <dbReference type="EMBL" id="MDJ1182111.1"/>
    </source>
</evidence>
<reference evidence="3 4" key="1">
    <citation type="submission" date="2023-01" db="EMBL/GenBank/DDBJ databases">
        <title>Novel diversity within Roseofilum (Cyanobacteria; Desertifilaceae) from marine benthic mats with descriptions of four novel species.</title>
        <authorList>
            <person name="Wang Y."/>
            <person name="Berthold D.E."/>
            <person name="Hu J."/>
            <person name="Lefler F.W."/>
            <person name="Laughinghouse H.D. IV."/>
        </authorList>
    </citation>
    <scope>NUCLEOTIDE SEQUENCE [LARGE SCALE GENOMIC DNA]</scope>
    <source>
        <strain evidence="3 4">BLCC-M143</strain>
    </source>
</reference>
<dbReference type="InterPro" id="IPR046760">
    <property type="entry name" value="Tab2-like_N"/>
</dbReference>
<evidence type="ECO:0000313" key="4">
    <source>
        <dbReference type="Proteomes" id="UP001232992"/>
    </source>
</evidence>
<proteinExistence type="predicted"/>
<name>A0ABT7BSF4_9CYAN</name>
<dbReference type="InterPro" id="IPR046761">
    <property type="entry name" value="Tab2-like_C"/>
</dbReference>
<evidence type="ECO:0000259" key="1">
    <source>
        <dbReference type="Pfam" id="PF06485"/>
    </source>
</evidence>
<dbReference type="Proteomes" id="UP001232992">
    <property type="component" value="Unassembled WGS sequence"/>
</dbReference>